<name>A0ABT3CDZ1_9MYCO</name>
<feature type="domain" description="Luciferase-like" evidence="1">
    <location>
        <begin position="20"/>
        <end position="200"/>
    </location>
</feature>
<dbReference type="NCBIfam" id="TIGR03621">
    <property type="entry name" value="F420_MSMEG_2516"/>
    <property type="match status" value="1"/>
</dbReference>
<reference evidence="2 3" key="1">
    <citation type="journal article" date="2022" name="BMC Genomics">
        <title>Comparative genome analysis of mycobacteria focusing on tRNA and non-coding RNA.</title>
        <authorList>
            <person name="Behra P.R.K."/>
            <person name="Pettersson B.M.F."/>
            <person name="Ramesh M."/>
            <person name="Das S."/>
            <person name="Dasgupta S."/>
            <person name="Kirsebom L.A."/>
        </authorList>
    </citation>
    <scope>NUCLEOTIDE SEQUENCE [LARGE SCALE GENOMIC DNA]</scope>
    <source>
        <strain evidence="2 3">DSM 44078</strain>
    </source>
</reference>
<keyword evidence="3" id="KW-1185">Reference proteome</keyword>
<evidence type="ECO:0000313" key="3">
    <source>
        <dbReference type="Proteomes" id="UP001526201"/>
    </source>
</evidence>
<dbReference type="EMBL" id="JACKTY010000030">
    <property type="protein sequence ID" value="MCV7227689.1"/>
    <property type="molecule type" value="Genomic_DNA"/>
</dbReference>
<dbReference type="Proteomes" id="UP001526201">
    <property type="component" value="Unassembled WGS sequence"/>
</dbReference>
<dbReference type="SUPFAM" id="SSF51679">
    <property type="entry name" value="Bacterial luciferase-like"/>
    <property type="match status" value="1"/>
</dbReference>
<comment type="caution">
    <text evidence="2">The sequence shown here is derived from an EMBL/GenBank/DDBJ whole genome shotgun (WGS) entry which is preliminary data.</text>
</comment>
<accession>A0ABT3CDZ1</accession>
<dbReference type="Pfam" id="PF00296">
    <property type="entry name" value="Bac_luciferase"/>
    <property type="match status" value="1"/>
</dbReference>
<proteinExistence type="predicted"/>
<gene>
    <name evidence="2" type="ORF">H7J73_16825</name>
</gene>
<evidence type="ECO:0000313" key="2">
    <source>
        <dbReference type="EMBL" id="MCV7227689.1"/>
    </source>
</evidence>
<dbReference type="RefSeq" id="WP_264068686.1">
    <property type="nucleotide sequence ID" value="NZ_JACKTY010000030.1"/>
</dbReference>
<dbReference type="Gene3D" id="3.20.20.30">
    <property type="entry name" value="Luciferase-like domain"/>
    <property type="match status" value="1"/>
</dbReference>
<dbReference type="PANTHER" id="PTHR43244">
    <property type="match status" value="1"/>
</dbReference>
<dbReference type="InterPro" id="IPR050564">
    <property type="entry name" value="F420-G6PD/mer"/>
</dbReference>
<organism evidence="2 3">
    <name type="scientific">Mycolicibacterium komossense</name>
    <dbReference type="NCBI Taxonomy" id="1779"/>
    <lineage>
        <taxon>Bacteria</taxon>
        <taxon>Bacillati</taxon>
        <taxon>Actinomycetota</taxon>
        <taxon>Actinomycetes</taxon>
        <taxon>Mycobacteriales</taxon>
        <taxon>Mycobacteriaceae</taxon>
        <taxon>Mycolicibacterium</taxon>
    </lineage>
</organism>
<dbReference type="InterPro" id="IPR011251">
    <property type="entry name" value="Luciferase-like_dom"/>
</dbReference>
<sequence length="272" mass="29608">MSNNLRFGVGIRSVKSRTWLQDTARHFEDLGFDVLHVPDHLGAPAPFPVLAAAAQVTSTMRLGTFVLNAGFYKPALLARDAVDLDLVSDGRFDLGLGAGYVQEEFEAAELPFPSAGERVDHLEHVTRYFSERHSSLPILIAGNGDRVLTIAARYAAIIGLTGSGKAVADPLAERIDFVRAAAGERFDALELNIAITAAPSDDGSGIPDLRLTRRHATQLSDDQMLALPSVLSGTPRDGADKLRHLREKYGLTYFTVQDNHVDYFAKVIAELR</sequence>
<dbReference type="PANTHER" id="PTHR43244:SF2">
    <property type="entry name" value="CONSERVED HYPOTHETICAL ALANINE AND PROLINE-RICH PROTEIN"/>
    <property type="match status" value="1"/>
</dbReference>
<dbReference type="InterPro" id="IPR019923">
    <property type="entry name" value="Lucif-like_OxRdtase_MSMEG_2516"/>
</dbReference>
<evidence type="ECO:0000259" key="1">
    <source>
        <dbReference type="Pfam" id="PF00296"/>
    </source>
</evidence>
<dbReference type="InterPro" id="IPR036661">
    <property type="entry name" value="Luciferase-like_sf"/>
</dbReference>
<protein>
    <submittedName>
        <fullName evidence="2">LLM class F420-dependent oxidoreductase</fullName>
    </submittedName>
</protein>